<evidence type="ECO:0000313" key="3">
    <source>
        <dbReference type="EMBL" id="KAG6782710.1"/>
    </source>
</evidence>
<proteinExistence type="predicted"/>
<feature type="region of interest" description="Disordered" evidence="1">
    <location>
        <begin position="1"/>
        <end position="36"/>
    </location>
</feature>
<feature type="compositionally biased region" description="Basic and acidic residues" evidence="1">
    <location>
        <begin position="293"/>
        <end position="303"/>
    </location>
</feature>
<dbReference type="PANTHER" id="PTHR34356">
    <property type="entry name" value="ANTIGENIC HEAT-STABLE PROTEIN"/>
    <property type="match status" value="1"/>
</dbReference>
<evidence type="ECO:0000256" key="1">
    <source>
        <dbReference type="SAM" id="MobiDB-lite"/>
    </source>
</evidence>
<dbReference type="OrthoDB" id="784699at2759"/>
<feature type="compositionally biased region" description="Basic and acidic residues" evidence="1">
    <location>
        <begin position="1"/>
        <end position="22"/>
    </location>
</feature>
<dbReference type="AlphaFoldDB" id="A0A8X8AKF8"/>
<feature type="transmembrane region" description="Helical" evidence="2">
    <location>
        <begin position="151"/>
        <end position="170"/>
    </location>
</feature>
<keyword evidence="2" id="KW-0812">Transmembrane</keyword>
<dbReference type="PANTHER" id="PTHR34356:SF3">
    <property type="entry name" value="EXPRESSED PROTEIN"/>
    <property type="match status" value="1"/>
</dbReference>
<reference evidence="3" key="1">
    <citation type="journal article" date="2020" name="bioRxiv">
        <title>Hybrid origin of Populus tomentosa Carr. identified through genome sequencing and phylogenomic analysis.</title>
        <authorList>
            <person name="An X."/>
            <person name="Gao K."/>
            <person name="Chen Z."/>
            <person name="Li J."/>
            <person name="Yang X."/>
            <person name="Yang X."/>
            <person name="Zhou J."/>
            <person name="Guo T."/>
            <person name="Zhao T."/>
            <person name="Huang S."/>
            <person name="Miao D."/>
            <person name="Khan W.U."/>
            <person name="Rao P."/>
            <person name="Ye M."/>
            <person name="Lei B."/>
            <person name="Liao W."/>
            <person name="Wang J."/>
            <person name="Ji L."/>
            <person name="Li Y."/>
            <person name="Guo B."/>
            <person name="Mustafa N.S."/>
            <person name="Li S."/>
            <person name="Yun Q."/>
            <person name="Keller S.R."/>
            <person name="Mao J."/>
            <person name="Zhang R."/>
            <person name="Strauss S.H."/>
        </authorList>
    </citation>
    <scope>NUCLEOTIDE SEQUENCE</scope>
    <source>
        <strain evidence="3">GM15</strain>
        <tissue evidence="3">Leaf</tissue>
    </source>
</reference>
<comment type="caution">
    <text evidence="3">The sequence shown here is derived from an EMBL/GenBank/DDBJ whole genome shotgun (WGS) entry which is preliminary data.</text>
</comment>
<gene>
    <name evidence="3" type="ORF">POTOM_012123</name>
</gene>
<sequence>MWSQKSREERKEIRGERVMESNKKKRTSSSSSTTTTVSKEEVIAKLKDDGDFDNLRLNIIRKLKDNKGLFEAFGVVLCFLVTSSVSLNKSFDWQEELRNNIISIVRHSATLNRAGAESMKPRQLFDALYDEVGIQVQFFGKESGSYSTIELILSLENALYLMMVAVFFVITRNKLTNQISDGVWEVIRSADGMKNEITETVQSVYNKLVNPERKEDGESSTHGAMVVENGTNYKDLVKASAVSMDDNLSSDPKEPPGFSLSKNHQNSNHEKREQLQLPMPCEGPPEAKKKRPNHAEDMLKVNDVDLAPPGFSADVEPKEPCDSSDEDPDVPPGFG</sequence>
<evidence type="ECO:0000313" key="4">
    <source>
        <dbReference type="Proteomes" id="UP000886885"/>
    </source>
</evidence>
<dbReference type="EMBL" id="JAAWWB010000005">
    <property type="protein sequence ID" value="KAG6782710.1"/>
    <property type="molecule type" value="Genomic_DNA"/>
</dbReference>
<dbReference type="Proteomes" id="UP000886885">
    <property type="component" value="Chromosome 3A"/>
</dbReference>
<evidence type="ECO:0000256" key="2">
    <source>
        <dbReference type="SAM" id="Phobius"/>
    </source>
</evidence>
<name>A0A8X8AKF8_POPTO</name>
<feature type="region of interest" description="Disordered" evidence="1">
    <location>
        <begin position="244"/>
        <end position="335"/>
    </location>
</feature>
<organism evidence="3 4">
    <name type="scientific">Populus tomentosa</name>
    <name type="common">Chinese white poplar</name>
    <dbReference type="NCBI Taxonomy" id="118781"/>
    <lineage>
        <taxon>Eukaryota</taxon>
        <taxon>Viridiplantae</taxon>
        <taxon>Streptophyta</taxon>
        <taxon>Embryophyta</taxon>
        <taxon>Tracheophyta</taxon>
        <taxon>Spermatophyta</taxon>
        <taxon>Magnoliopsida</taxon>
        <taxon>eudicotyledons</taxon>
        <taxon>Gunneridae</taxon>
        <taxon>Pentapetalae</taxon>
        <taxon>rosids</taxon>
        <taxon>fabids</taxon>
        <taxon>Malpighiales</taxon>
        <taxon>Salicaceae</taxon>
        <taxon>Saliceae</taxon>
        <taxon>Populus</taxon>
    </lineage>
</organism>
<protein>
    <submittedName>
        <fullName evidence="3">Uncharacterized protein</fullName>
    </submittedName>
</protein>
<feature type="transmembrane region" description="Helical" evidence="2">
    <location>
        <begin position="68"/>
        <end position="87"/>
    </location>
</feature>
<keyword evidence="4" id="KW-1185">Reference proteome</keyword>
<accession>A0A8X8AKF8</accession>
<keyword evidence="2" id="KW-1133">Transmembrane helix</keyword>
<keyword evidence="2" id="KW-0472">Membrane</keyword>